<evidence type="ECO:0000256" key="6">
    <source>
        <dbReference type="SAM" id="Phobius"/>
    </source>
</evidence>
<dbReference type="GO" id="GO:0015171">
    <property type="term" value="F:amino acid transmembrane transporter activity"/>
    <property type="evidence" value="ECO:0007669"/>
    <property type="project" value="TreeGrafter"/>
</dbReference>
<evidence type="ECO:0000256" key="2">
    <source>
        <dbReference type="ARBA" id="ARBA00022448"/>
    </source>
</evidence>
<protein>
    <recommendedName>
        <fullName evidence="7">Amino acid permease/ SLC12A domain-containing protein</fullName>
    </recommendedName>
</protein>
<sequence>MQKKENAVVIDKAVSGDENSETNSIKEEYGSLSQELRPWVVSLLTLGSAVGTGLIIGSGSALVKGGPISIFIAYLFTGSLLCVVIFSLSEMASFSPMDKGFSGYLNKYVDPAFGFAAGWNYFLKYAIVLSANLSAFGLVIEYWRPDVNVGVWVTVLYASVFCVNLLAVEYFGKIEAWLTVFKLLVLIIVYIVCLVITCGGAPNHTTIGFRYWRKSGTLPYLVGGNTGKFLGWWACVVQSIFGFMGSEMVGIVYGETANPKKTIPKSSLNVLFRIGFLYIFGVFILGLTISPLNSRLVQAHSTDANASPFVIAISSSGIKVLPGFVNAALLVFIISSANTDIYICSRQLYGLAKDRAAPKVFLFTNKSKVPLVGCIVGSLLGLLAYMSTNKATATVFNYMTSTVSVFGVLNWFYILIAYINYDRAIKKQGINFDEIPFRMWFQPYAAYMALFFVVIITFFNGYNAFIIQFHYKNFITSYIGIFANILMVIGYKVYFKTKFVQPSEIIFEKREEFEREEV</sequence>
<feature type="transmembrane region" description="Helical" evidence="6">
    <location>
        <begin position="398"/>
        <end position="419"/>
    </location>
</feature>
<feature type="transmembrane region" description="Helical" evidence="6">
    <location>
        <begin position="474"/>
        <end position="494"/>
    </location>
</feature>
<feature type="transmembrane region" description="Helical" evidence="6">
    <location>
        <begin position="68"/>
        <end position="89"/>
    </location>
</feature>
<keyword evidence="4 6" id="KW-1133">Transmembrane helix</keyword>
<dbReference type="PANTHER" id="PTHR43341:SF9">
    <property type="entry name" value="DICARBOXYLIC AMINO ACID PERMEASE"/>
    <property type="match status" value="1"/>
</dbReference>
<keyword evidence="3 6" id="KW-0812">Transmembrane</keyword>
<evidence type="ECO:0000256" key="3">
    <source>
        <dbReference type="ARBA" id="ARBA00022692"/>
    </source>
</evidence>
<keyword evidence="2" id="KW-0813">Transport</keyword>
<reference evidence="8 9" key="1">
    <citation type="submission" date="2019-01" db="EMBL/GenBank/DDBJ databases">
        <title>Draft Genome Sequencing of Zygosaccharomyces mellis Ca-7.</title>
        <authorList>
            <person name="Shiwa Y."/>
            <person name="Kanesaki Y."/>
            <person name="Ishige T."/>
            <person name="Mura K."/>
            <person name="Hori T."/>
            <person name="Tamura T."/>
        </authorList>
    </citation>
    <scope>NUCLEOTIDE SEQUENCE [LARGE SCALE GENOMIC DNA]</scope>
    <source>
        <strain evidence="8 9">Ca-7</strain>
    </source>
</reference>
<evidence type="ECO:0000313" key="9">
    <source>
        <dbReference type="Proteomes" id="UP000301737"/>
    </source>
</evidence>
<evidence type="ECO:0000259" key="7">
    <source>
        <dbReference type="Pfam" id="PF00324"/>
    </source>
</evidence>
<gene>
    <name evidence="8" type="ORF">ZYGM_000314</name>
</gene>
<evidence type="ECO:0000256" key="5">
    <source>
        <dbReference type="ARBA" id="ARBA00023136"/>
    </source>
</evidence>
<dbReference type="Proteomes" id="UP000301737">
    <property type="component" value="Unassembled WGS sequence"/>
</dbReference>
<feature type="transmembrane region" description="Helical" evidence="6">
    <location>
        <begin position="149"/>
        <end position="171"/>
    </location>
</feature>
<proteinExistence type="predicted"/>
<feature type="transmembrane region" description="Helical" evidence="6">
    <location>
        <begin position="440"/>
        <end position="462"/>
    </location>
</feature>
<accession>A0A4C2ECP0</accession>
<dbReference type="AlphaFoldDB" id="A0A4C2ECP0"/>
<dbReference type="InterPro" id="IPR050524">
    <property type="entry name" value="APC_YAT"/>
</dbReference>
<comment type="caution">
    <text evidence="8">The sequence shown here is derived from an EMBL/GenBank/DDBJ whole genome shotgun (WGS) entry which is preliminary data.</text>
</comment>
<evidence type="ECO:0000256" key="1">
    <source>
        <dbReference type="ARBA" id="ARBA00004141"/>
    </source>
</evidence>
<feature type="transmembrane region" description="Helical" evidence="6">
    <location>
        <begin position="270"/>
        <end position="289"/>
    </location>
</feature>
<dbReference type="GO" id="GO:0016020">
    <property type="term" value="C:membrane"/>
    <property type="evidence" value="ECO:0007669"/>
    <property type="project" value="UniProtKB-SubCell"/>
</dbReference>
<feature type="transmembrane region" description="Helical" evidence="6">
    <location>
        <begin position="229"/>
        <end position="249"/>
    </location>
</feature>
<feature type="transmembrane region" description="Helical" evidence="6">
    <location>
        <begin position="309"/>
        <end position="333"/>
    </location>
</feature>
<feature type="domain" description="Amino acid permease/ SLC12A" evidence="7">
    <location>
        <begin position="41"/>
        <end position="501"/>
    </location>
</feature>
<dbReference type="Pfam" id="PF00324">
    <property type="entry name" value="AA_permease"/>
    <property type="match status" value="1"/>
</dbReference>
<dbReference type="PIRSF" id="PIRSF006060">
    <property type="entry name" value="AA_transporter"/>
    <property type="match status" value="1"/>
</dbReference>
<organism evidence="8 9">
    <name type="scientific">Zygosaccharomyces mellis</name>
    <dbReference type="NCBI Taxonomy" id="42258"/>
    <lineage>
        <taxon>Eukaryota</taxon>
        <taxon>Fungi</taxon>
        <taxon>Dikarya</taxon>
        <taxon>Ascomycota</taxon>
        <taxon>Saccharomycotina</taxon>
        <taxon>Saccharomycetes</taxon>
        <taxon>Saccharomycetales</taxon>
        <taxon>Saccharomycetaceae</taxon>
        <taxon>Zygosaccharomyces</taxon>
    </lineage>
</organism>
<evidence type="ECO:0000256" key="4">
    <source>
        <dbReference type="ARBA" id="ARBA00022989"/>
    </source>
</evidence>
<feature type="transmembrane region" description="Helical" evidence="6">
    <location>
        <begin position="369"/>
        <end position="386"/>
    </location>
</feature>
<evidence type="ECO:0000313" key="8">
    <source>
        <dbReference type="EMBL" id="GCE99768.1"/>
    </source>
</evidence>
<feature type="transmembrane region" description="Helical" evidence="6">
    <location>
        <begin position="183"/>
        <end position="202"/>
    </location>
</feature>
<feature type="transmembrane region" description="Helical" evidence="6">
    <location>
        <begin position="122"/>
        <end position="143"/>
    </location>
</feature>
<feature type="transmembrane region" description="Helical" evidence="6">
    <location>
        <begin position="39"/>
        <end position="62"/>
    </location>
</feature>
<dbReference type="InterPro" id="IPR004841">
    <property type="entry name" value="AA-permease/SLC12A_dom"/>
</dbReference>
<keyword evidence="5 6" id="KW-0472">Membrane</keyword>
<comment type="subcellular location">
    <subcellularLocation>
        <location evidence="1">Membrane</location>
        <topology evidence="1">Multi-pass membrane protein</topology>
    </subcellularLocation>
</comment>
<keyword evidence="9" id="KW-1185">Reference proteome</keyword>
<name>A0A4C2ECP0_9SACH</name>
<dbReference type="Gene3D" id="1.20.1740.10">
    <property type="entry name" value="Amino acid/polyamine transporter I"/>
    <property type="match status" value="1"/>
</dbReference>
<dbReference type="OrthoDB" id="3900342at2759"/>
<dbReference type="EMBL" id="BIMX01000013">
    <property type="protein sequence ID" value="GCE99768.1"/>
    <property type="molecule type" value="Genomic_DNA"/>
</dbReference>
<dbReference type="FunFam" id="1.20.1740.10:FF:000001">
    <property type="entry name" value="Amino acid permease"/>
    <property type="match status" value="1"/>
</dbReference>
<dbReference type="PANTHER" id="PTHR43341">
    <property type="entry name" value="AMINO ACID PERMEASE"/>
    <property type="match status" value="1"/>
</dbReference>